<dbReference type="GO" id="GO:0004523">
    <property type="term" value="F:RNA-DNA hybrid ribonuclease activity"/>
    <property type="evidence" value="ECO:0007669"/>
    <property type="project" value="UniProtKB-EC"/>
</dbReference>
<reference evidence="5" key="1">
    <citation type="submission" date="2011-08" db="EMBL/GenBank/DDBJ databases">
        <title>The draft genome of Latimeria chalumnae.</title>
        <authorList>
            <person name="Di Palma F."/>
            <person name="Alfoldi J."/>
            <person name="Johnson J."/>
            <person name="Berlin A."/>
            <person name="Gnerre S."/>
            <person name="Jaffe D."/>
            <person name="MacCallum I."/>
            <person name="Young S."/>
            <person name="Walker B.J."/>
            <person name="Lander E."/>
            <person name="Lindblad-Toh K."/>
        </authorList>
    </citation>
    <scope>NUCLEOTIDE SEQUENCE [LARGE SCALE GENOMIC DNA]</scope>
    <source>
        <strain evidence="5">Wild caught</strain>
    </source>
</reference>
<dbReference type="Ensembl" id="ENSLACT00000000036.1">
    <property type="protein sequence ID" value="ENSLACP00000000035.1"/>
    <property type="gene ID" value="ENSLACG00000000029.1"/>
</dbReference>
<proteinExistence type="inferred from homology"/>
<reference evidence="4" key="3">
    <citation type="submission" date="2025-09" db="UniProtKB">
        <authorList>
            <consortium name="Ensembl"/>
        </authorList>
    </citation>
    <scope>IDENTIFICATION</scope>
</reference>
<dbReference type="InParanoid" id="H2ZRL4"/>
<comment type="similarity">
    <text evidence="1">Belongs to the beta type-B retroviral polymerase family. HERV class-II K(HML-2) pol subfamily.</text>
</comment>
<organism evidence="4 5">
    <name type="scientific">Latimeria chalumnae</name>
    <name type="common">Coelacanth</name>
    <dbReference type="NCBI Taxonomy" id="7897"/>
    <lineage>
        <taxon>Eukaryota</taxon>
        <taxon>Metazoa</taxon>
        <taxon>Chordata</taxon>
        <taxon>Craniata</taxon>
        <taxon>Vertebrata</taxon>
        <taxon>Euteleostomi</taxon>
        <taxon>Coelacanthiformes</taxon>
        <taxon>Coelacanthidae</taxon>
        <taxon>Latimeria</taxon>
    </lineage>
</organism>
<dbReference type="EMBL" id="AFYH01280518">
    <property type="status" value="NOT_ANNOTATED_CDS"/>
    <property type="molecule type" value="Genomic_DNA"/>
</dbReference>
<dbReference type="FunFam" id="3.30.70.270:FF:000020">
    <property type="entry name" value="Transposon Tf2-6 polyprotein-like Protein"/>
    <property type="match status" value="1"/>
</dbReference>
<dbReference type="InterPro" id="IPR043502">
    <property type="entry name" value="DNA/RNA_pol_sf"/>
</dbReference>
<dbReference type="InterPro" id="IPR041577">
    <property type="entry name" value="RT_RNaseH_2"/>
</dbReference>
<name>H2ZRL4_LATCH</name>
<dbReference type="Gene3D" id="3.10.20.370">
    <property type="match status" value="1"/>
</dbReference>
<protein>
    <recommendedName>
        <fullName evidence="2">ribonuclease H</fullName>
        <ecNumber evidence="2">3.1.26.4</ecNumber>
    </recommendedName>
</protein>
<dbReference type="HOGENOM" id="CLU_058348_0_0_1"/>
<accession>H2ZRL4</accession>
<evidence type="ECO:0000259" key="3">
    <source>
        <dbReference type="PROSITE" id="PS50878"/>
    </source>
</evidence>
<dbReference type="InterPro" id="IPR051320">
    <property type="entry name" value="Viral_Replic_Matur_Polypro"/>
</dbReference>
<dbReference type="Pfam" id="PF17919">
    <property type="entry name" value="RT_RNaseH_2"/>
    <property type="match status" value="1"/>
</dbReference>
<dbReference type="STRING" id="7897.ENSLACP00000000035"/>
<dbReference type="Proteomes" id="UP000008672">
    <property type="component" value="Unassembled WGS sequence"/>
</dbReference>
<evidence type="ECO:0000256" key="1">
    <source>
        <dbReference type="ARBA" id="ARBA00010879"/>
    </source>
</evidence>
<dbReference type="GeneTree" id="ENSGT01140000282569"/>
<dbReference type="PANTHER" id="PTHR33064">
    <property type="entry name" value="POL PROTEIN"/>
    <property type="match status" value="1"/>
</dbReference>
<dbReference type="Pfam" id="PF00078">
    <property type="entry name" value="RVT_1"/>
    <property type="match status" value="1"/>
</dbReference>
<dbReference type="AlphaFoldDB" id="H2ZRL4"/>
<sequence>MQDALASFPYQQNLVQYVDDLLLASPDLESHVVHLKALLIALTEAGLKLNPDKAQLCRQRVSFLGVTITPSGWAIDQHKLSVILSLPLPTDITSLRSFLGMCNFMRPFVFNFSSICKPLSTLLRADHLFIWTEEHTTSVIALKHALTSTPVLSAPNYSTPFHLFIANSFSSLAAVLAQSDPAWYPLAFASRLTTPVEQKYTPCELTLLTAHWALQYFLFLTGIHKVIIHTSHHPLKYLFSSLIKSSTISSPHLSAMLLSLQHRDLEVSSTLPSLSFLPHAILSSCSKEDISPHICPLPLAVSLPDHSLLPSGLHPSLLTLYIDSSCFHKEGTVYTGFAVYCPIDNSSQAYRCEIHSAQYA</sequence>
<dbReference type="PROSITE" id="PS50878">
    <property type="entry name" value="RT_POL"/>
    <property type="match status" value="1"/>
</dbReference>
<evidence type="ECO:0000313" key="4">
    <source>
        <dbReference type="Ensembl" id="ENSLACP00000000035.1"/>
    </source>
</evidence>
<reference evidence="4" key="2">
    <citation type="submission" date="2025-08" db="UniProtKB">
        <authorList>
            <consortium name="Ensembl"/>
        </authorList>
    </citation>
    <scope>IDENTIFICATION</scope>
</reference>
<dbReference type="PANTHER" id="PTHR33064:SF37">
    <property type="entry name" value="RIBONUCLEASE H"/>
    <property type="match status" value="1"/>
</dbReference>
<dbReference type="InterPro" id="IPR043128">
    <property type="entry name" value="Rev_trsase/Diguanyl_cyclase"/>
</dbReference>
<evidence type="ECO:0000256" key="2">
    <source>
        <dbReference type="ARBA" id="ARBA00012180"/>
    </source>
</evidence>
<dbReference type="Gene3D" id="3.30.70.270">
    <property type="match status" value="2"/>
</dbReference>
<evidence type="ECO:0000313" key="5">
    <source>
        <dbReference type="Proteomes" id="UP000008672"/>
    </source>
</evidence>
<dbReference type="InterPro" id="IPR000477">
    <property type="entry name" value="RT_dom"/>
</dbReference>
<dbReference type="SUPFAM" id="SSF56672">
    <property type="entry name" value="DNA/RNA polymerases"/>
    <property type="match status" value="1"/>
</dbReference>
<keyword evidence="5" id="KW-1185">Reference proteome</keyword>
<dbReference type="EC" id="3.1.26.4" evidence="2"/>
<dbReference type="eggNOG" id="KOG0017">
    <property type="taxonomic scope" value="Eukaryota"/>
</dbReference>
<feature type="domain" description="Reverse transcriptase" evidence="3">
    <location>
        <begin position="1"/>
        <end position="68"/>
    </location>
</feature>